<dbReference type="Proteomes" id="UP000633278">
    <property type="component" value="Unassembled WGS sequence"/>
</dbReference>
<evidence type="ECO:0000313" key="4">
    <source>
        <dbReference type="EMBL" id="GGG97758.1"/>
    </source>
</evidence>
<dbReference type="EMBL" id="BMJW01000002">
    <property type="protein sequence ID" value="GGG97758.1"/>
    <property type="molecule type" value="Genomic_DNA"/>
</dbReference>
<evidence type="ECO:0000256" key="2">
    <source>
        <dbReference type="ARBA" id="ARBA00011245"/>
    </source>
</evidence>
<dbReference type="Gene3D" id="2.70.98.10">
    <property type="match status" value="1"/>
</dbReference>
<dbReference type="SUPFAM" id="SSF74650">
    <property type="entry name" value="Galactose mutarotase-like"/>
    <property type="match status" value="1"/>
</dbReference>
<dbReference type="GO" id="GO:0030246">
    <property type="term" value="F:carbohydrate binding"/>
    <property type="evidence" value="ECO:0007669"/>
    <property type="project" value="InterPro"/>
</dbReference>
<dbReference type="Pfam" id="PF01263">
    <property type="entry name" value="Aldose_epim"/>
    <property type="match status" value="1"/>
</dbReference>
<organism evidence="4 5">
    <name type="scientific">Polaribacter pacificus</name>
    <dbReference type="NCBI Taxonomy" id="1775173"/>
    <lineage>
        <taxon>Bacteria</taxon>
        <taxon>Pseudomonadati</taxon>
        <taxon>Bacteroidota</taxon>
        <taxon>Flavobacteriia</taxon>
        <taxon>Flavobacteriales</taxon>
        <taxon>Flavobacteriaceae</taxon>
    </lineage>
</organism>
<name>A0A917HZF1_9FLAO</name>
<dbReference type="GO" id="GO:0005975">
    <property type="term" value="P:carbohydrate metabolic process"/>
    <property type="evidence" value="ECO:0007669"/>
    <property type="project" value="InterPro"/>
</dbReference>
<gene>
    <name evidence="4" type="ORF">GCM10011416_14750</name>
</gene>
<proteinExistence type="predicted"/>
<dbReference type="CDD" id="cd09024">
    <property type="entry name" value="Aldose_epim_lacX"/>
    <property type="match status" value="1"/>
</dbReference>
<accession>A0A917HZF1</accession>
<comment type="cofactor">
    <cofactor evidence="1">
        <name>Ca(2+)</name>
        <dbReference type="ChEBI" id="CHEBI:29108"/>
    </cofactor>
</comment>
<dbReference type="InterPro" id="IPR011013">
    <property type="entry name" value="Gal_mutarotase_sf_dom"/>
</dbReference>
<dbReference type="GO" id="GO:0016853">
    <property type="term" value="F:isomerase activity"/>
    <property type="evidence" value="ECO:0007669"/>
    <property type="project" value="InterPro"/>
</dbReference>
<dbReference type="InterPro" id="IPR037481">
    <property type="entry name" value="LacX"/>
</dbReference>
<dbReference type="RefSeq" id="WP_188598678.1">
    <property type="nucleotide sequence ID" value="NZ_BMJW01000002.1"/>
</dbReference>
<keyword evidence="5" id="KW-1185">Reference proteome</keyword>
<dbReference type="InterPro" id="IPR014718">
    <property type="entry name" value="GH-type_carb-bd"/>
</dbReference>
<comment type="subunit">
    <text evidence="2">Monomer.</text>
</comment>
<protein>
    <submittedName>
        <fullName evidence="4">Aldose 1-epimerase</fullName>
    </submittedName>
</protein>
<keyword evidence="3" id="KW-0106">Calcium</keyword>
<evidence type="ECO:0000313" key="5">
    <source>
        <dbReference type="Proteomes" id="UP000633278"/>
    </source>
</evidence>
<comment type="caution">
    <text evidence="4">The sequence shown here is derived from an EMBL/GenBank/DDBJ whole genome shotgun (WGS) entry which is preliminary data.</text>
</comment>
<reference evidence="4" key="2">
    <citation type="submission" date="2020-09" db="EMBL/GenBank/DDBJ databases">
        <authorList>
            <person name="Sun Q."/>
            <person name="Zhou Y."/>
        </authorList>
    </citation>
    <scope>NUCLEOTIDE SEQUENCE</scope>
    <source>
        <strain evidence="4">CGMCC 1.15763</strain>
    </source>
</reference>
<evidence type="ECO:0000256" key="1">
    <source>
        <dbReference type="ARBA" id="ARBA00001913"/>
    </source>
</evidence>
<sequence length="291" mass="33233">MLHTIENDILICQIESNGAEIRSLKNKMTGEEYIWQIDKTIWGSSSPVLFPAIGKIKSGKVVYKGKSYEMPKHGIVRNNNNLSFKQHGVSKCCFTLKSSVTTLKQYPFKFIFSIEYVLLENRLKMLYHIENKDMVPIFFACGGHTAYACHINDTHKLSDYVIEFPSQLSLKANQLGSSGLLTKNKKNIESIDNTLSLSDTLFNNDALVFSNLSCDWIRLRQKNKRKGIKIHFSDFPNLALWSKPSADFVCIEPWLGLPDQEDESIELTKKTNYKSIEPDTFFSIAIETEIE</sequence>
<evidence type="ECO:0000256" key="3">
    <source>
        <dbReference type="ARBA" id="ARBA00022837"/>
    </source>
</evidence>
<dbReference type="AlphaFoldDB" id="A0A917HZF1"/>
<reference evidence="4" key="1">
    <citation type="journal article" date="2014" name="Int. J. Syst. Evol. Microbiol.">
        <title>Complete genome sequence of Corynebacterium casei LMG S-19264T (=DSM 44701T), isolated from a smear-ripened cheese.</title>
        <authorList>
            <consortium name="US DOE Joint Genome Institute (JGI-PGF)"/>
            <person name="Walter F."/>
            <person name="Albersmeier A."/>
            <person name="Kalinowski J."/>
            <person name="Ruckert C."/>
        </authorList>
    </citation>
    <scope>NUCLEOTIDE SEQUENCE</scope>
    <source>
        <strain evidence="4">CGMCC 1.15763</strain>
    </source>
</reference>
<dbReference type="InterPro" id="IPR008183">
    <property type="entry name" value="Aldose_1/G6P_1-epimerase"/>
</dbReference>